<keyword evidence="6" id="KW-1185">Reference proteome</keyword>
<dbReference type="GO" id="GO:0005789">
    <property type="term" value="C:endoplasmic reticulum membrane"/>
    <property type="evidence" value="ECO:0007669"/>
    <property type="project" value="TreeGrafter"/>
</dbReference>
<evidence type="ECO:0000259" key="4">
    <source>
        <dbReference type="PROSITE" id="PS50086"/>
    </source>
</evidence>
<evidence type="ECO:0000313" key="5">
    <source>
        <dbReference type="EMBL" id="WWD21072.1"/>
    </source>
</evidence>
<dbReference type="Gene3D" id="1.10.8.1310">
    <property type="match status" value="1"/>
</dbReference>
<feature type="region of interest" description="Disordered" evidence="2">
    <location>
        <begin position="73"/>
        <end position="116"/>
    </location>
</feature>
<dbReference type="SUPFAM" id="SSF47923">
    <property type="entry name" value="Ypt/Rab-GAP domain of gyp1p"/>
    <property type="match status" value="2"/>
</dbReference>
<reference evidence="5" key="1">
    <citation type="submission" date="2017-08" db="EMBL/GenBank/DDBJ databases">
        <authorList>
            <person name="Cuomo C."/>
            <person name="Billmyre B."/>
            <person name="Heitman J."/>
        </authorList>
    </citation>
    <scope>NUCLEOTIDE SEQUENCE</scope>
    <source>
        <strain evidence="5">CBS 12478</strain>
    </source>
</reference>
<dbReference type="GeneID" id="43587570"/>
<dbReference type="GO" id="GO:0005096">
    <property type="term" value="F:GTPase activator activity"/>
    <property type="evidence" value="ECO:0007669"/>
    <property type="project" value="UniProtKB-KW"/>
</dbReference>
<sequence length="558" mass="61920">MSRLSHRMANDPKGHVATLHAEDWAVIREKWTNQAIVEGDIPTLRKLSALPGGFGGDEIRKRVWPVLLKTHRLDEEAPTHPDNSQSDSKSESKETASGPAVSSVSSKYPSHKDETQVKLDTNRSFVTYPKGIPLQSKVDLQNDLQDLIVGVLRKYPALSYFQGYHDILSVLYLTFIPPKLQAVSTPSTSQGKPPNNDETETESVVDNEKISNDPLPYDGRDTPEWQELRKCAAIVSLHRVRDAMGSGMEGMMGLLRILKRILRAADPELSRFSAQISPVPTLPFFALSWVLTLFSHDCDSLQPIQRMFDFLLARNPISAVYLAAAILIAKKPQMSQMAKDLGSEYHEDPSLLHPLFVRLPPLYNDTPISPNPPATGTTCQADSFVEEDANPYDPIKLSELFKLTDSLMERYPWGGEVIKGKEILGEGSVVCSYDIEMSNVHWSSQDALALIDVGVVQPGAGMLDDEDEDETPLSLRPTRRRLFLRLPKQKLSTILALGVVILGVGMAVYGVKAGGPEAKWGRWWGMVIRGWVGKESGRFGDGWARLIGFVSRSLRDVV</sequence>
<dbReference type="RefSeq" id="XP_031862305.2">
    <property type="nucleotide sequence ID" value="XM_032003447.2"/>
</dbReference>
<dbReference type="Proteomes" id="UP000322225">
    <property type="component" value="Chromosome 10"/>
</dbReference>
<proteinExistence type="predicted"/>
<dbReference type="InterPro" id="IPR000195">
    <property type="entry name" value="Rab-GAP-TBC_dom"/>
</dbReference>
<dbReference type="SMART" id="SM00164">
    <property type="entry name" value="TBC"/>
    <property type="match status" value="1"/>
</dbReference>
<dbReference type="Pfam" id="PF00566">
    <property type="entry name" value="RabGAP-TBC"/>
    <property type="match status" value="1"/>
</dbReference>
<evidence type="ECO:0000256" key="2">
    <source>
        <dbReference type="SAM" id="MobiDB-lite"/>
    </source>
</evidence>
<dbReference type="EMBL" id="CP144060">
    <property type="protein sequence ID" value="WWD21072.1"/>
    <property type="molecule type" value="Genomic_DNA"/>
</dbReference>
<reference evidence="5" key="2">
    <citation type="submission" date="2024-01" db="EMBL/GenBank/DDBJ databases">
        <title>Comparative genomics of Cryptococcus and Kwoniella reveals pathogenesis evolution and contrasting modes of karyotype evolution via chromosome fusion or intercentromeric recombination.</title>
        <authorList>
            <person name="Coelho M.A."/>
            <person name="David-Palma M."/>
            <person name="Shea T."/>
            <person name="Bowers K."/>
            <person name="McGinley-Smith S."/>
            <person name="Mohammad A.W."/>
            <person name="Gnirke A."/>
            <person name="Yurkov A.M."/>
            <person name="Nowrousian M."/>
            <person name="Sun S."/>
            <person name="Cuomo C.A."/>
            <person name="Heitman J."/>
        </authorList>
    </citation>
    <scope>NUCLEOTIDE SEQUENCE</scope>
    <source>
        <strain evidence="5">CBS 12478</strain>
    </source>
</reference>
<dbReference type="InterPro" id="IPR035969">
    <property type="entry name" value="Rab-GAP_TBC_sf"/>
</dbReference>
<keyword evidence="3" id="KW-0812">Transmembrane</keyword>
<evidence type="ECO:0000256" key="3">
    <source>
        <dbReference type="SAM" id="Phobius"/>
    </source>
</evidence>
<name>A0AAJ8MZH0_9TREE</name>
<feature type="domain" description="Rab-GAP TBC" evidence="4">
    <location>
        <begin position="54"/>
        <end position="315"/>
    </location>
</feature>
<dbReference type="PANTHER" id="PTHR20913">
    <property type="entry name" value="TBC1 DOMAIN FAMILY MEMBER 20/GTPASE"/>
    <property type="match status" value="1"/>
</dbReference>
<protein>
    <recommendedName>
        <fullName evidence="4">Rab-GAP TBC domain-containing protein</fullName>
    </recommendedName>
</protein>
<dbReference type="KEGG" id="ksn:43587570"/>
<feature type="compositionally biased region" description="Polar residues" evidence="2">
    <location>
        <begin position="183"/>
        <end position="193"/>
    </location>
</feature>
<dbReference type="AlphaFoldDB" id="A0AAJ8MZH0"/>
<feature type="transmembrane region" description="Helical" evidence="3">
    <location>
        <begin position="491"/>
        <end position="511"/>
    </location>
</feature>
<keyword evidence="1" id="KW-0343">GTPase activation</keyword>
<organism evidence="5 6">
    <name type="scientific">Kwoniella shandongensis</name>
    <dbReference type="NCBI Taxonomy" id="1734106"/>
    <lineage>
        <taxon>Eukaryota</taxon>
        <taxon>Fungi</taxon>
        <taxon>Dikarya</taxon>
        <taxon>Basidiomycota</taxon>
        <taxon>Agaricomycotina</taxon>
        <taxon>Tremellomycetes</taxon>
        <taxon>Tremellales</taxon>
        <taxon>Cryptococcaceae</taxon>
        <taxon>Kwoniella</taxon>
    </lineage>
</organism>
<evidence type="ECO:0000313" key="6">
    <source>
        <dbReference type="Proteomes" id="UP000322225"/>
    </source>
</evidence>
<dbReference type="PANTHER" id="PTHR20913:SF7">
    <property type="entry name" value="RE60063P"/>
    <property type="match status" value="1"/>
</dbReference>
<gene>
    <name evidence="5" type="ORF">CI109_105553</name>
</gene>
<keyword evidence="3" id="KW-0472">Membrane</keyword>
<keyword evidence="3" id="KW-1133">Transmembrane helix</keyword>
<dbReference type="Gene3D" id="1.10.472.80">
    <property type="entry name" value="Ypt/Rab-GAP domain of gyp1p, domain 3"/>
    <property type="match status" value="1"/>
</dbReference>
<accession>A0AAJ8MZH0</accession>
<feature type="region of interest" description="Disordered" evidence="2">
    <location>
        <begin position="183"/>
        <end position="221"/>
    </location>
</feature>
<dbReference type="GO" id="GO:0006888">
    <property type="term" value="P:endoplasmic reticulum to Golgi vesicle-mediated transport"/>
    <property type="evidence" value="ECO:0007669"/>
    <property type="project" value="TreeGrafter"/>
</dbReference>
<dbReference type="PROSITE" id="PS50086">
    <property type="entry name" value="TBC_RABGAP"/>
    <property type="match status" value="1"/>
</dbReference>
<dbReference type="InterPro" id="IPR045913">
    <property type="entry name" value="TBC20/Gyp8-like"/>
</dbReference>
<evidence type="ECO:0000256" key="1">
    <source>
        <dbReference type="ARBA" id="ARBA00022468"/>
    </source>
</evidence>